<proteinExistence type="predicted"/>
<sequence>MCPVIRLGVSNSQCGALEKAIDVRMNVPIAPWKWYNLVESNGQTIKLFRPRLVMLIRPVDTQTSSKPNVVREFEADTGDDYRLKINMAVRHGWAAERKTTSKTSRMNVSVDMNVTHGGLTHIDVATTPLYCTATSDRLGSSTD</sequence>
<dbReference type="Proteomes" id="UP000830671">
    <property type="component" value="Chromosome 8"/>
</dbReference>
<evidence type="ECO:0000313" key="2">
    <source>
        <dbReference type="Proteomes" id="UP000830671"/>
    </source>
</evidence>
<name>A0A9Q8T5P6_9PEZI</name>
<dbReference type="EMBL" id="CP019480">
    <property type="protein sequence ID" value="UQC89719.1"/>
    <property type="molecule type" value="Genomic_DNA"/>
</dbReference>
<reference evidence="1" key="1">
    <citation type="journal article" date="2021" name="Mol. Plant Microbe Interact.">
        <title>Complete Genome Sequence of the Plant-Pathogenic Fungus Colletotrichum lupini.</title>
        <authorList>
            <person name="Baroncelli R."/>
            <person name="Pensec F."/>
            <person name="Da Lio D."/>
            <person name="Boufleur T."/>
            <person name="Vicente I."/>
            <person name="Sarrocco S."/>
            <person name="Picot A."/>
            <person name="Baraldi E."/>
            <person name="Sukno S."/>
            <person name="Thon M."/>
            <person name="Le Floch G."/>
        </authorList>
    </citation>
    <scope>NUCLEOTIDE SEQUENCE</scope>
    <source>
        <strain evidence="1">IMI 504893</strain>
    </source>
</reference>
<evidence type="ECO:0000313" key="1">
    <source>
        <dbReference type="EMBL" id="UQC89719.1"/>
    </source>
</evidence>
<gene>
    <name evidence="1" type="ORF">CLUP02_15250</name>
</gene>
<dbReference type="AlphaFoldDB" id="A0A9Q8T5P6"/>
<dbReference type="KEGG" id="clup:CLUP02_15250"/>
<protein>
    <submittedName>
        <fullName evidence="1">Uncharacterized protein</fullName>
    </submittedName>
</protein>
<dbReference type="RefSeq" id="XP_049151320.1">
    <property type="nucleotide sequence ID" value="XM_049294174.1"/>
</dbReference>
<dbReference type="GeneID" id="73349184"/>
<accession>A0A9Q8T5P6</accession>
<keyword evidence="2" id="KW-1185">Reference proteome</keyword>
<organism evidence="1 2">
    <name type="scientific">Colletotrichum lupini</name>
    <dbReference type="NCBI Taxonomy" id="145971"/>
    <lineage>
        <taxon>Eukaryota</taxon>
        <taxon>Fungi</taxon>
        <taxon>Dikarya</taxon>
        <taxon>Ascomycota</taxon>
        <taxon>Pezizomycotina</taxon>
        <taxon>Sordariomycetes</taxon>
        <taxon>Hypocreomycetidae</taxon>
        <taxon>Glomerellales</taxon>
        <taxon>Glomerellaceae</taxon>
        <taxon>Colletotrichum</taxon>
        <taxon>Colletotrichum acutatum species complex</taxon>
    </lineage>
</organism>